<evidence type="ECO:0000259" key="2">
    <source>
        <dbReference type="Pfam" id="PF14232"/>
    </source>
</evidence>
<dbReference type="Gene3D" id="2.40.128.580">
    <property type="entry name" value="GXWXG domain"/>
    <property type="match status" value="1"/>
</dbReference>
<keyword evidence="4" id="KW-1185">Reference proteome</keyword>
<feature type="domain" description="GXWXG" evidence="1">
    <location>
        <begin position="20"/>
        <end position="77"/>
    </location>
</feature>
<organism evidence="3 4">
    <name type="scientific">Mycolicibacterium sarraceniae</name>
    <dbReference type="NCBI Taxonomy" id="1534348"/>
    <lineage>
        <taxon>Bacteria</taxon>
        <taxon>Bacillati</taxon>
        <taxon>Actinomycetota</taxon>
        <taxon>Actinomycetes</taxon>
        <taxon>Mycobacteriales</taxon>
        <taxon>Mycobacteriaceae</taxon>
        <taxon>Mycolicibacterium</taxon>
    </lineage>
</organism>
<evidence type="ECO:0000313" key="4">
    <source>
        <dbReference type="Proteomes" id="UP000466445"/>
    </source>
</evidence>
<protein>
    <recommendedName>
        <fullName evidence="5">DUF4334 domain-containing protein</fullName>
    </recommendedName>
</protein>
<gene>
    <name evidence="3" type="ORF">MSAR_14950</name>
</gene>
<dbReference type="InterPro" id="IPR025568">
    <property type="entry name" value="DUF4334"/>
</dbReference>
<evidence type="ECO:0000313" key="3">
    <source>
        <dbReference type="EMBL" id="BBY58359.1"/>
    </source>
</evidence>
<proteinExistence type="predicted"/>
<dbReference type="Pfam" id="PF14232">
    <property type="entry name" value="DUF4334"/>
    <property type="match status" value="1"/>
</dbReference>
<evidence type="ECO:0000259" key="1">
    <source>
        <dbReference type="Pfam" id="PF14231"/>
    </source>
</evidence>
<dbReference type="InterPro" id="IPR025951">
    <property type="entry name" value="GXWXG_dom"/>
</dbReference>
<accession>A0A7I7SQE3</accession>
<dbReference type="EMBL" id="AP022595">
    <property type="protein sequence ID" value="BBY58359.1"/>
    <property type="molecule type" value="Genomic_DNA"/>
</dbReference>
<name>A0A7I7SQE3_9MYCO</name>
<dbReference type="KEGG" id="msar:MSAR_14950"/>
<reference evidence="3 4" key="1">
    <citation type="journal article" date="2019" name="Emerg. Microbes Infect.">
        <title>Comprehensive subspecies identification of 175 nontuberculous mycobacteria species based on 7547 genomic profiles.</title>
        <authorList>
            <person name="Matsumoto Y."/>
            <person name="Kinjo T."/>
            <person name="Motooka D."/>
            <person name="Nabeya D."/>
            <person name="Jung N."/>
            <person name="Uechi K."/>
            <person name="Horii T."/>
            <person name="Iida T."/>
            <person name="Fujita J."/>
            <person name="Nakamura S."/>
        </authorList>
    </citation>
    <scope>NUCLEOTIDE SEQUENCE [LARGE SCALE GENOMIC DNA]</scope>
    <source>
        <strain evidence="3 4">JCM 30395</strain>
    </source>
</reference>
<evidence type="ECO:0008006" key="5">
    <source>
        <dbReference type="Google" id="ProtNLM"/>
    </source>
</evidence>
<sequence>MTSSSFSAGEPYTASEIEAMFTELPPVHTAEMIGLWRARHVRVDNQPTPPLVSAGWYGMRFTDDDHVDTLLYRADSGELFAADPAGIAEAIAEGVPDVAAVRSRVEVTDPVACMRMVEYRGTVSAAIIYLREPVIDYLRRIDEHTILGAAAVIGQETSAFFTLSQAN</sequence>
<dbReference type="RefSeq" id="WP_163695842.1">
    <property type="nucleotide sequence ID" value="NZ_AP022595.1"/>
</dbReference>
<dbReference type="Proteomes" id="UP000466445">
    <property type="component" value="Chromosome"/>
</dbReference>
<dbReference type="AlphaFoldDB" id="A0A7I7SQE3"/>
<feature type="domain" description="DUF4334" evidence="2">
    <location>
        <begin position="111"/>
        <end position="164"/>
    </location>
</feature>
<dbReference type="Pfam" id="PF14231">
    <property type="entry name" value="GXWXG"/>
    <property type="match status" value="1"/>
</dbReference>